<evidence type="ECO:0000313" key="1">
    <source>
        <dbReference type="EnsemblMetazoa" id="Aqu2.1.02334_001"/>
    </source>
</evidence>
<protein>
    <submittedName>
        <fullName evidence="1">Uncharacterized protein</fullName>
    </submittedName>
</protein>
<reference evidence="1" key="1">
    <citation type="submission" date="2017-05" db="UniProtKB">
        <authorList>
            <consortium name="EnsemblMetazoa"/>
        </authorList>
    </citation>
    <scope>IDENTIFICATION</scope>
</reference>
<name>A0A1X7SJU7_AMPQE</name>
<sequence>MLEGKVRGALKLLNNAGSSAGLPLLPSARVSGSDPPVLVKDMLISKHPAPSPFSPSHCLLTDTPASDHEPLCFEFSQIDGGLIRNCFLKMNMGAAGPSGMDYGCCSLKEDLLFLCK</sequence>
<dbReference type="InParanoid" id="A0A1X7SJU7"/>
<dbReference type="AlphaFoldDB" id="A0A1X7SJU7"/>
<dbReference type="EnsemblMetazoa" id="Aqu2.1.02334_001">
    <property type="protein sequence ID" value="Aqu2.1.02334_001"/>
    <property type="gene ID" value="Aqu2.1.02334"/>
</dbReference>
<organism evidence="1">
    <name type="scientific">Amphimedon queenslandica</name>
    <name type="common">Sponge</name>
    <dbReference type="NCBI Taxonomy" id="400682"/>
    <lineage>
        <taxon>Eukaryota</taxon>
        <taxon>Metazoa</taxon>
        <taxon>Porifera</taxon>
        <taxon>Demospongiae</taxon>
        <taxon>Heteroscleromorpha</taxon>
        <taxon>Haplosclerida</taxon>
        <taxon>Niphatidae</taxon>
        <taxon>Amphimedon</taxon>
    </lineage>
</organism>
<accession>A0A1X7SJU7</accession>
<proteinExistence type="predicted"/>